<keyword evidence="2" id="KW-1185">Reference proteome</keyword>
<evidence type="ECO:0000313" key="2">
    <source>
        <dbReference type="Proteomes" id="UP000479190"/>
    </source>
</evidence>
<organism evidence="1 2">
    <name type="scientific">Trichogramma brassicae</name>
    <dbReference type="NCBI Taxonomy" id="86971"/>
    <lineage>
        <taxon>Eukaryota</taxon>
        <taxon>Metazoa</taxon>
        <taxon>Ecdysozoa</taxon>
        <taxon>Arthropoda</taxon>
        <taxon>Hexapoda</taxon>
        <taxon>Insecta</taxon>
        <taxon>Pterygota</taxon>
        <taxon>Neoptera</taxon>
        <taxon>Endopterygota</taxon>
        <taxon>Hymenoptera</taxon>
        <taxon>Apocrita</taxon>
        <taxon>Proctotrupomorpha</taxon>
        <taxon>Chalcidoidea</taxon>
        <taxon>Trichogrammatidae</taxon>
        <taxon>Trichogramma</taxon>
    </lineage>
</organism>
<gene>
    <name evidence="1" type="ORF">TBRA_LOCUS570</name>
</gene>
<dbReference type="AlphaFoldDB" id="A0A6H5HWZ4"/>
<dbReference type="Proteomes" id="UP000479190">
    <property type="component" value="Unassembled WGS sequence"/>
</dbReference>
<accession>A0A6H5HWZ4</accession>
<name>A0A6H5HWZ4_9HYME</name>
<evidence type="ECO:0000313" key="1">
    <source>
        <dbReference type="EMBL" id="CAB0028387.1"/>
    </source>
</evidence>
<dbReference type="EMBL" id="CADCXV010000127">
    <property type="protein sequence ID" value="CAB0028387.1"/>
    <property type="molecule type" value="Genomic_DNA"/>
</dbReference>
<reference evidence="1 2" key="1">
    <citation type="submission" date="2020-02" db="EMBL/GenBank/DDBJ databases">
        <authorList>
            <person name="Ferguson B K."/>
        </authorList>
    </citation>
    <scope>NUCLEOTIDE SEQUENCE [LARGE SCALE GENOMIC DNA]</scope>
</reference>
<proteinExistence type="predicted"/>
<protein>
    <submittedName>
        <fullName evidence="1">Uncharacterized protein</fullName>
    </submittedName>
</protein>
<sequence>MNSMPKDPAKTTKKTRLTSIKPLLYRHVPVHRATRHKSYRLDGNILKILEISRIPRKLPTWRRSIFSKFASFADTAEATDLAEIFSKFASFADTAEATDLAEIFSKSASFADIAEGTDLADIFSKFASFADIAEGTDSACTHSKFLIC</sequence>